<protein>
    <recommendedName>
        <fullName evidence="4">Fungal N-terminal domain-containing protein</fullName>
    </recommendedName>
</protein>
<dbReference type="Proteomes" id="UP001286456">
    <property type="component" value="Unassembled WGS sequence"/>
</dbReference>
<dbReference type="EMBL" id="JAUEPO010000004">
    <property type="protein sequence ID" value="KAK3323251.1"/>
    <property type="molecule type" value="Genomic_DNA"/>
</dbReference>
<gene>
    <name evidence="2" type="ORF">B0T19DRAFT_476390</name>
</gene>
<feature type="compositionally biased region" description="Polar residues" evidence="1">
    <location>
        <begin position="383"/>
        <end position="419"/>
    </location>
</feature>
<name>A0AAE0M8C6_9PEZI</name>
<feature type="region of interest" description="Disordered" evidence="1">
    <location>
        <begin position="383"/>
        <end position="452"/>
    </location>
</feature>
<evidence type="ECO:0000313" key="2">
    <source>
        <dbReference type="EMBL" id="KAK3323251.1"/>
    </source>
</evidence>
<comment type="caution">
    <text evidence="2">The sequence shown here is derived from an EMBL/GenBank/DDBJ whole genome shotgun (WGS) entry which is preliminary data.</text>
</comment>
<feature type="compositionally biased region" description="Polar residues" evidence="1">
    <location>
        <begin position="346"/>
        <end position="358"/>
    </location>
</feature>
<feature type="region of interest" description="Disordered" evidence="1">
    <location>
        <begin position="293"/>
        <end position="361"/>
    </location>
</feature>
<dbReference type="AlphaFoldDB" id="A0AAE0M8C6"/>
<feature type="compositionally biased region" description="Low complexity" evidence="1">
    <location>
        <begin position="308"/>
        <end position="317"/>
    </location>
</feature>
<accession>A0AAE0M8C6</accession>
<sequence>MDGVSCGVAALAVGKLCLATVRGLQTVFEKYRNAPQTVAALHTEVVAIGASMHYIQLILAKNPELETSRFYGDGDLAQLFLHALSGCRLVMISLQQQVSSLVGDMGQQGSTARKAKRRFLWKESSIKELLQTVRAQQAAISSIIQCLQVENTTALAARMDGLQVVLSEKHRVPQEHKANPGLRLKRKAVPRSFVSRQEPGENKRGSVISDISAVSSLTRQWLESQLSPEETARTFSRIRAVAKSVTSDQEDSFSLHAPDTESFLENIQYFMPRHCDASLDLDPYYTLRDNGATERLESDSRDGDDGTGSDSTPVGSTCSWSKLEETDTDSIRTGAECSETFPAGPSNASSETLVTSSPGAGVTTKGLAQPIKEVSEVATSSFFLPSPDKQANSQEPTSIHHPSSVSTTSNHNSEVQGANPSVLPCSHPPLGESSDQNNTTSRGQRLPTISPLYTGRCGKDALATVMNHPFILRKSYPVSHAPAISGDATAEEDPLVGSEGKTVTRRLPPILTHAMYDYIR</sequence>
<reference evidence="2" key="2">
    <citation type="submission" date="2023-06" db="EMBL/GenBank/DDBJ databases">
        <authorList>
            <consortium name="Lawrence Berkeley National Laboratory"/>
            <person name="Haridas S."/>
            <person name="Hensen N."/>
            <person name="Bonometti L."/>
            <person name="Westerberg I."/>
            <person name="Brannstrom I.O."/>
            <person name="Guillou S."/>
            <person name="Cros-Aarteil S."/>
            <person name="Calhoun S."/>
            <person name="Kuo A."/>
            <person name="Mondo S."/>
            <person name="Pangilinan J."/>
            <person name="Riley R."/>
            <person name="Labutti K."/>
            <person name="Andreopoulos B."/>
            <person name="Lipzen A."/>
            <person name="Chen C."/>
            <person name="Yanf M."/>
            <person name="Daum C."/>
            <person name="Ng V."/>
            <person name="Clum A."/>
            <person name="Steindorff A."/>
            <person name="Ohm R."/>
            <person name="Martin F."/>
            <person name="Silar P."/>
            <person name="Natvig D."/>
            <person name="Lalanne C."/>
            <person name="Gautier V."/>
            <person name="Ament-Velasquez S.L."/>
            <person name="Kruys A."/>
            <person name="Hutchinson M.I."/>
            <person name="Powell A.J."/>
            <person name="Barry K."/>
            <person name="Miller A.N."/>
            <person name="Grigoriev I.V."/>
            <person name="Debuchy R."/>
            <person name="Gladieux P."/>
            <person name="Thoren M.H."/>
            <person name="Johannesson H."/>
        </authorList>
    </citation>
    <scope>NUCLEOTIDE SEQUENCE</scope>
    <source>
        <strain evidence="2">SMH4131-1</strain>
    </source>
</reference>
<proteinExistence type="predicted"/>
<keyword evidence="3" id="KW-1185">Reference proteome</keyword>
<reference evidence="2" key="1">
    <citation type="journal article" date="2023" name="Mol. Phylogenet. Evol.">
        <title>Genome-scale phylogeny and comparative genomics of the fungal order Sordariales.</title>
        <authorList>
            <person name="Hensen N."/>
            <person name="Bonometti L."/>
            <person name="Westerberg I."/>
            <person name="Brannstrom I.O."/>
            <person name="Guillou S."/>
            <person name="Cros-Aarteil S."/>
            <person name="Calhoun S."/>
            <person name="Haridas S."/>
            <person name="Kuo A."/>
            <person name="Mondo S."/>
            <person name="Pangilinan J."/>
            <person name="Riley R."/>
            <person name="LaButti K."/>
            <person name="Andreopoulos B."/>
            <person name="Lipzen A."/>
            <person name="Chen C."/>
            <person name="Yan M."/>
            <person name="Daum C."/>
            <person name="Ng V."/>
            <person name="Clum A."/>
            <person name="Steindorff A."/>
            <person name="Ohm R.A."/>
            <person name="Martin F."/>
            <person name="Silar P."/>
            <person name="Natvig D.O."/>
            <person name="Lalanne C."/>
            <person name="Gautier V."/>
            <person name="Ament-Velasquez S.L."/>
            <person name="Kruys A."/>
            <person name="Hutchinson M.I."/>
            <person name="Powell A.J."/>
            <person name="Barry K."/>
            <person name="Miller A.N."/>
            <person name="Grigoriev I.V."/>
            <person name="Debuchy R."/>
            <person name="Gladieux P."/>
            <person name="Hiltunen Thoren M."/>
            <person name="Johannesson H."/>
        </authorList>
    </citation>
    <scope>NUCLEOTIDE SEQUENCE</scope>
    <source>
        <strain evidence="2">SMH4131-1</strain>
    </source>
</reference>
<evidence type="ECO:0000256" key="1">
    <source>
        <dbReference type="SAM" id="MobiDB-lite"/>
    </source>
</evidence>
<organism evidence="2 3">
    <name type="scientific">Cercophora scortea</name>
    <dbReference type="NCBI Taxonomy" id="314031"/>
    <lineage>
        <taxon>Eukaryota</taxon>
        <taxon>Fungi</taxon>
        <taxon>Dikarya</taxon>
        <taxon>Ascomycota</taxon>
        <taxon>Pezizomycotina</taxon>
        <taxon>Sordariomycetes</taxon>
        <taxon>Sordariomycetidae</taxon>
        <taxon>Sordariales</taxon>
        <taxon>Lasiosphaeriaceae</taxon>
        <taxon>Cercophora</taxon>
    </lineage>
</organism>
<evidence type="ECO:0008006" key="4">
    <source>
        <dbReference type="Google" id="ProtNLM"/>
    </source>
</evidence>
<feature type="compositionally biased region" description="Basic and acidic residues" evidence="1">
    <location>
        <begin position="293"/>
        <end position="304"/>
    </location>
</feature>
<feature type="compositionally biased region" description="Polar residues" evidence="1">
    <location>
        <begin position="433"/>
        <end position="443"/>
    </location>
</feature>
<evidence type="ECO:0000313" key="3">
    <source>
        <dbReference type="Proteomes" id="UP001286456"/>
    </source>
</evidence>